<dbReference type="EMBL" id="MGFX01000006">
    <property type="protein sequence ID" value="OGM15291.1"/>
    <property type="molecule type" value="Genomic_DNA"/>
</dbReference>
<proteinExistence type="predicted"/>
<organism evidence="1 2">
    <name type="scientific">Candidatus Woesebacteria bacterium RBG_16_42_24</name>
    <dbReference type="NCBI Taxonomy" id="1802485"/>
    <lineage>
        <taxon>Bacteria</taxon>
        <taxon>Candidatus Woeseibacteriota</taxon>
    </lineage>
</organism>
<dbReference type="AlphaFoldDB" id="A0A1F7XJS4"/>
<dbReference type="STRING" id="1802485.A2V97_01520"/>
<evidence type="ECO:0000313" key="2">
    <source>
        <dbReference type="Proteomes" id="UP000177382"/>
    </source>
</evidence>
<evidence type="ECO:0000313" key="1">
    <source>
        <dbReference type="EMBL" id="OGM15291.1"/>
    </source>
</evidence>
<gene>
    <name evidence="1" type="ORF">A2V97_01520</name>
</gene>
<dbReference type="Proteomes" id="UP000177382">
    <property type="component" value="Unassembled WGS sequence"/>
</dbReference>
<name>A0A1F7XJS4_9BACT</name>
<reference evidence="1 2" key="1">
    <citation type="journal article" date="2016" name="Nat. Commun.">
        <title>Thousands of microbial genomes shed light on interconnected biogeochemical processes in an aquifer system.</title>
        <authorList>
            <person name="Anantharaman K."/>
            <person name="Brown C.T."/>
            <person name="Hug L.A."/>
            <person name="Sharon I."/>
            <person name="Castelle C.J."/>
            <person name="Probst A.J."/>
            <person name="Thomas B.C."/>
            <person name="Singh A."/>
            <person name="Wilkins M.J."/>
            <person name="Karaoz U."/>
            <person name="Brodie E.L."/>
            <person name="Williams K.H."/>
            <person name="Hubbard S.S."/>
            <person name="Banfield J.F."/>
        </authorList>
    </citation>
    <scope>NUCLEOTIDE SEQUENCE [LARGE SCALE GENOMIC DNA]</scope>
</reference>
<comment type="caution">
    <text evidence="1">The sequence shown here is derived from an EMBL/GenBank/DDBJ whole genome shotgun (WGS) entry which is preliminary data.</text>
</comment>
<accession>A0A1F7XJS4</accession>
<protein>
    <submittedName>
        <fullName evidence="1">Uncharacterized protein</fullName>
    </submittedName>
</protein>
<sequence>MKPLEFGPPTNFQMAIYRLPDRSHPLYLTDEVFEHLVHFKEALKRQERLFRQNPESFLKLSLEARLVPFSSEDLTFLEGISLRRDFPPILVMDHETLGFAVGRDHTWDVIFETGDEAYGWWEIYHMSPDPQIPDYNLVCIKYAKGRASHSFPPKHELIKPEDWEIEAGFVSNTELMKLLWELRREDLITPS</sequence>